<dbReference type="EnsemblMetazoa" id="CLYHEMT018696.1">
    <property type="protein sequence ID" value="CLYHEMP018696.1"/>
    <property type="gene ID" value="CLYHEMG018696"/>
</dbReference>
<keyword evidence="11" id="KW-1185">Reference proteome</keyword>
<evidence type="ECO:0000313" key="11">
    <source>
        <dbReference type="Proteomes" id="UP000594262"/>
    </source>
</evidence>
<evidence type="ECO:0000259" key="9">
    <source>
        <dbReference type="PROSITE" id="PS50157"/>
    </source>
</evidence>
<proteinExistence type="predicted"/>
<dbReference type="SUPFAM" id="SSF57667">
    <property type="entry name" value="beta-beta-alpha zinc fingers"/>
    <property type="match status" value="3"/>
</dbReference>
<name>A0A7M5X7P7_9CNID</name>
<dbReference type="OrthoDB" id="3437960at2759"/>
<dbReference type="FunFam" id="3.30.160.60:FF:000176">
    <property type="entry name" value="zinc finger protein 70"/>
    <property type="match status" value="1"/>
</dbReference>
<dbReference type="PANTHER" id="PTHR23235">
    <property type="entry name" value="KRUEPPEL-LIKE TRANSCRIPTION FACTOR"/>
    <property type="match status" value="1"/>
</dbReference>
<dbReference type="GO" id="GO:0000978">
    <property type="term" value="F:RNA polymerase II cis-regulatory region sequence-specific DNA binding"/>
    <property type="evidence" value="ECO:0007669"/>
    <property type="project" value="TreeGrafter"/>
</dbReference>
<feature type="compositionally biased region" description="Polar residues" evidence="8">
    <location>
        <begin position="71"/>
        <end position="80"/>
    </location>
</feature>
<dbReference type="InterPro" id="IPR013087">
    <property type="entry name" value="Znf_C2H2_type"/>
</dbReference>
<sequence length="368" mass="42666">MPKSFLLKRTANLNQDELVQPQGDALALVKNEQRENESESDDDEENQWRIETDSKVDVCSLGEDGEDDRSSFSSECPSNTSEKENHRMATEVESLKNGVFDSVPFPRSFMEFLNDERITKSLESIGDYCKEKHREVTERISQELSEKPFLASSVNNKLHPNLASQQHFYSNNVLPSIQSILQFRNHQQHQQQNHQKQQPPYPTANFANAAFGHLLKGFEAIQPAPHFQPNHLLNHQIANLNQSFEDKQPLDRNYPCKICSKTFKRSSTLSTHMMIHANIRPFACTFCGKRFHQKSDMRKHTYTHTGEKPHQCNFCGKSFSQSSNLITHCRKHKGFKPFRCSICLEDFQQKIDLRKHMYTHQNKDSIRL</sequence>
<dbReference type="Gene3D" id="3.30.160.60">
    <property type="entry name" value="Classic Zinc Finger"/>
    <property type="match status" value="4"/>
</dbReference>
<dbReference type="Pfam" id="PF00096">
    <property type="entry name" value="zf-C2H2"/>
    <property type="match status" value="3"/>
</dbReference>
<reference evidence="10" key="1">
    <citation type="submission" date="2021-01" db="UniProtKB">
        <authorList>
            <consortium name="EnsemblMetazoa"/>
        </authorList>
    </citation>
    <scope>IDENTIFICATION</scope>
</reference>
<dbReference type="FunFam" id="3.30.160.60:FF:000446">
    <property type="entry name" value="Zinc finger protein"/>
    <property type="match status" value="1"/>
</dbReference>
<feature type="compositionally biased region" description="Basic and acidic residues" evidence="8">
    <location>
        <begin position="46"/>
        <end position="56"/>
    </location>
</feature>
<evidence type="ECO:0000256" key="5">
    <source>
        <dbReference type="ARBA" id="ARBA00022833"/>
    </source>
</evidence>
<dbReference type="FunFam" id="3.30.160.60:FF:000145">
    <property type="entry name" value="Zinc finger protein 574"/>
    <property type="match status" value="1"/>
</dbReference>
<protein>
    <recommendedName>
        <fullName evidence="9">C2H2-type domain-containing protein</fullName>
    </recommendedName>
</protein>
<comment type="subcellular location">
    <subcellularLocation>
        <location evidence="1">Nucleus</location>
    </subcellularLocation>
</comment>
<keyword evidence="4 7" id="KW-0863">Zinc-finger</keyword>
<dbReference type="GeneID" id="136803315"/>
<dbReference type="PROSITE" id="PS00028">
    <property type="entry name" value="ZINC_FINGER_C2H2_1"/>
    <property type="match status" value="4"/>
</dbReference>
<dbReference type="SMART" id="SM00355">
    <property type="entry name" value="ZnF_C2H2"/>
    <property type="match status" value="4"/>
</dbReference>
<dbReference type="Proteomes" id="UP000594262">
    <property type="component" value="Unplaced"/>
</dbReference>
<dbReference type="Pfam" id="PF13912">
    <property type="entry name" value="zf-C2H2_6"/>
    <property type="match status" value="1"/>
</dbReference>
<dbReference type="InterPro" id="IPR036236">
    <property type="entry name" value="Znf_C2H2_sf"/>
</dbReference>
<keyword evidence="6" id="KW-0539">Nucleus</keyword>
<keyword evidence="3" id="KW-0677">Repeat</keyword>
<keyword evidence="2" id="KW-0479">Metal-binding</keyword>
<feature type="region of interest" description="Disordered" evidence="8">
    <location>
        <begin position="31"/>
        <end position="85"/>
    </location>
</feature>
<dbReference type="GO" id="GO:0008270">
    <property type="term" value="F:zinc ion binding"/>
    <property type="evidence" value="ECO:0007669"/>
    <property type="project" value="UniProtKB-KW"/>
</dbReference>
<evidence type="ECO:0000256" key="7">
    <source>
        <dbReference type="PROSITE-ProRule" id="PRU00042"/>
    </source>
</evidence>
<feature type="domain" description="C2H2-type" evidence="9">
    <location>
        <begin position="282"/>
        <end position="309"/>
    </location>
</feature>
<dbReference type="RefSeq" id="XP_066916141.1">
    <property type="nucleotide sequence ID" value="XM_067060040.1"/>
</dbReference>
<dbReference type="PROSITE" id="PS50157">
    <property type="entry name" value="ZINC_FINGER_C2H2_2"/>
    <property type="match status" value="4"/>
</dbReference>
<dbReference type="GO" id="GO:0005634">
    <property type="term" value="C:nucleus"/>
    <property type="evidence" value="ECO:0007669"/>
    <property type="project" value="UniProtKB-SubCell"/>
</dbReference>
<dbReference type="FunFam" id="3.30.160.60:FF:000345">
    <property type="entry name" value="Zinc finger protein Gfi-1"/>
    <property type="match status" value="1"/>
</dbReference>
<evidence type="ECO:0000256" key="3">
    <source>
        <dbReference type="ARBA" id="ARBA00022737"/>
    </source>
</evidence>
<feature type="domain" description="C2H2-type" evidence="9">
    <location>
        <begin position="338"/>
        <end position="365"/>
    </location>
</feature>
<evidence type="ECO:0000256" key="1">
    <source>
        <dbReference type="ARBA" id="ARBA00004123"/>
    </source>
</evidence>
<dbReference type="AlphaFoldDB" id="A0A7M5X7P7"/>
<evidence type="ECO:0000256" key="4">
    <source>
        <dbReference type="ARBA" id="ARBA00022771"/>
    </source>
</evidence>
<keyword evidence="5" id="KW-0862">Zinc</keyword>
<evidence type="ECO:0000256" key="6">
    <source>
        <dbReference type="ARBA" id="ARBA00023242"/>
    </source>
</evidence>
<feature type="domain" description="C2H2-type" evidence="9">
    <location>
        <begin position="254"/>
        <end position="281"/>
    </location>
</feature>
<dbReference type="PANTHER" id="PTHR23235:SF120">
    <property type="entry name" value="KRUPPEL-LIKE FACTOR 15"/>
    <property type="match status" value="1"/>
</dbReference>
<evidence type="ECO:0000256" key="8">
    <source>
        <dbReference type="SAM" id="MobiDB-lite"/>
    </source>
</evidence>
<accession>A0A7M5X7P7</accession>
<organism evidence="10 11">
    <name type="scientific">Clytia hemisphaerica</name>
    <dbReference type="NCBI Taxonomy" id="252671"/>
    <lineage>
        <taxon>Eukaryota</taxon>
        <taxon>Metazoa</taxon>
        <taxon>Cnidaria</taxon>
        <taxon>Hydrozoa</taxon>
        <taxon>Hydroidolina</taxon>
        <taxon>Leptothecata</taxon>
        <taxon>Obeliida</taxon>
        <taxon>Clytiidae</taxon>
        <taxon>Clytia</taxon>
    </lineage>
</organism>
<evidence type="ECO:0000256" key="2">
    <source>
        <dbReference type="ARBA" id="ARBA00022723"/>
    </source>
</evidence>
<dbReference type="GO" id="GO:0000981">
    <property type="term" value="F:DNA-binding transcription factor activity, RNA polymerase II-specific"/>
    <property type="evidence" value="ECO:0007669"/>
    <property type="project" value="TreeGrafter"/>
</dbReference>
<feature type="domain" description="C2H2-type" evidence="9">
    <location>
        <begin position="310"/>
        <end position="337"/>
    </location>
</feature>
<evidence type="ECO:0000313" key="10">
    <source>
        <dbReference type="EnsemblMetazoa" id="CLYHEMP018696.1"/>
    </source>
</evidence>